<evidence type="ECO:0000256" key="5">
    <source>
        <dbReference type="ARBA" id="ARBA00023235"/>
    </source>
</evidence>
<feature type="binding site" description="via phosphate group" evidence="6">
    <location>
        <position position="101"/>
    </location>
    <ligand>
        <name>Mg(2+)</name>
        <dbReference type="ChEBI" id="CHEBI:18420"/>
    </ligand>
</feature>
<comment type="similarity">
    <text evidence="1 6 7">Belongs to the phosphohexose mutase family.</text>
</comment>
<evidence type="ECO:0000256" key="3">
    <source>
        <dbReference type="ARBA" id="ARBA00022723"/>
    </source>
</evidence>
<dbReference type="SUPFAM" id="SSF53738">
    <property type="entry name" value="Phosphoglucomutase, first 3 domains"/>
    <property type="match status" value="3"/>
</dbReference>
<comment type="cofactor">
    <cofactor evidence="6">
        <name>Mg(2+)</name>
        <dbReference type="ChEBI" id="CHEBI:18420"/>
    </cofactor>
    <text evidence="6">Binds 1 Mg(2+) ion per subunit.</text>
</comment>
<dbReference type="InterPro" id="IPR016055">
    <property type="entry name" value="A-D-PHexomutase_a/b/a-I/II/III"/>
</dbReference>
<proteinExistence type="inferred from homology"/>
<dbReference type="PANTHER" id="PTHR42946">
    <property type="entry name" value="PHOSPHOHEXOSE MUTASE"/>
    <property type="match status" value="1"/>
</dbReference>
<dbReference type="PROSITE" id="PS00710">
    <property type="entry name" value="PGM_PMM"/>
    <property type="match status" value="1"/>
</dbReference>
<comment type="catalytic activity">
    <reaction evidence="6 8">
        <text>alpha-D-glucosamine 1-phosphate = D-glucosamine 6-phosphate</text>
        <dbReference type="Rhea" id="RHEA:23424"/>
        <dbReference type="ChEBI" id="CHEBI:58516"/>
        <dbReference type="ChEBI" id="CHEBI:58725"/>
        <dbReference type="EC" id="5.4.2.10"/>
    </reaction>
</comment>
<dbReference type="GO" id="GO:0008966">
    <property type="term" value="F:phosphoglucosamine mutase activity"/>
    <property type="evidence" value="ECO:0007669"/>
    <property type="project" value="UniProtKB-EC"/>
</dbReference>
<dbReference type="Gene3D" id="3.30.310.50">
    <property type="entry name" value="Alpha-D-phosphohexomutase, C-terminal domain"/>
    <property type="match status" value="1"/>
</dbReference>
<dbReference type="Proteomes" id="UP000719942">
    <property type="component" value="Unassembled WGS sequence"/>
</dbReference>
<keyword evidence="5 6" id="KW-0413">Isomerase</keyword>
<sequence length="449" mass="48153">MGRLFGTDGVRGIANSELTCEMAMNIGRAAAMVLTDNNHRHPKILIGKDTRLSSDMLESALTAGLCSVGANVVQLGVIPTPAVAFLVGKYKADAGVMLTASHNPCEFNGIKIFSGDGYKLPDALEEQIEAIVLDHAQKPVCPVGGDVGSVTRAENTVRDYIDHIKSTVPFSLDGMRIGIDCANGAASRTAEKLFTELGAECHMLADAPDGVNVNENCGSTHMENLMSFVRENHLDAGVAFDGDADRCLAVDDKGQLVDGDFVMAICAADLKSRGKLSKSTVVGTIMTNMGFNRFCDDNGIKFAATKVGDRYVLEEMLLEGYNFGGEQSGHVIFLDFATTGDGEMTAAQLLSIVHRRGAKLSSLATLMTRYPQIIVNVEVSPEGKLRFYTDDKVKEAIEKAKQQLGTSGRIIVRPSGTEPLLRVMIEGEDPEFISVLANSVADVVRDRLA</sequence>
<protein>
    <recommendedName>
        <fullName evidence="6 8">Phosphoglucosamine mutase</fullName>
        <ecNumber evidence="6 8">5.4.2.10</ecNumber>
    </recommendedName>
</protein>
<dbReference type="EMBL" id="JAGFNZ010000001">
    <property type="protein sequence ID" value="MBW7571324.1"/>
    <property type="molecule type" value="Genomic_DNA"/>
</dbReference>
<comment type="PTM">
    <text evidence="6">Activated by phosphorylation.</text>
</comment>
<feature type="domain" description="Alpha-D-phosphohexomutase C-terminal" evidence="9">
    <location>
        <begin position="375"/>
        <end position="442"/>
    </location>
</feature>
<feature type="domain" description="Alpha-D-phosphohexomutase alpha/beta/alpha" evidence="10">
    <location>
        <begin position="3"/>
        <end position="134"/>
    </location>
</feature>
<keyword evidence="2 6" id="KW-0597">Phosphoprotein</keyword>
<feature type="binding site" evidence="6">
    <location>
        <position position="243"/>
    </location>
    <ligand>
        <name>Mg(2+)</name>
        <dbReference type="ChEBI" id="CHEBI:18420"/>
    </ligand>
</feature>
<dbReference type="InterPro" id="IPR005841">
    <property type="entry name" value="Alpha-D-phosphohexomutase_SF"/>
</dbReference>
<keyword evidence="4 6" id="KW-0460">Magnesium</keyword>
<dbReference type="Pfam" id="PF02879">
    <property type="entry name" value="PGM_PMM_II"/>
    <property type="match status" value="1"/>
</dbReference>
<dbReference type="HAMAP" id="MF_01554_B">
    <property type="entry name" value="GlmM_B"/>
    <property type="match status" value="1"/>
</dbReference>
<dbReference type="InterPro" id="IPR005846">
    <property type="entry name" value="A-D-PHexomutase_a/b/a-III"/>
</dbReference>
<evidence type="ECO:0000256" key="4">
    <source>
        <dbReference type="ARBA" id="ARBA00022842"/>
    </source>
</evidence>
<reference evidence="13 14" key="1">
    <citation type="submission" date="2021-03" db="EMBL/GenBank/DDBJ databases">
        <title>Caproiciproducens sp. nov. isolated from feces of cow.</title>
        <authorList>
            <person name="Choi J.-Y."/>
        </authorList>
    </citation>
    <scope>NUCLEOTIDE SEQUENCE [LARGE SCALE GENOMIC DNA]</scope>
    <source>
        <strain evidence="13 14">AGMB10547</strain>
    </source>
</reference>
<accession>A0ABS7DJ54</accession>
<evidence type="ECO:0000256" key="2">
    <source>
        <dbReference type="ARBA" id="ARBA00022553"/>
    </source>
</evidence>
<feature type="modified residue" description="Phosphoserine" evidence="6">
    <location>
        <position position="101"/>
    </location>
</feature>
<comment type="function">
    <text evidence="6 8">Catalyzes the conversion of glucosamine-6-phosphate to glucosamine-1-phosphate.</text>
</comment>
<dbReference type="Pfam" id="PF00408">
    <property type="entry name" value="PGM_PMM_IV"/>
    <property type="match status" value="1"/>
</dbReference>
<comment type="caution">
    <text evidence="13">The sequence shown here is derived from an EMBL/GenBank/DDBJ whole genome shotgun (WGS) entry which is preliminary data.</text>
</comment>
<feature type="domain" description="Alpha-D-phosphohexomutase alpha/beta/alpha" evidence="11">
    <location>
        <begin position="159"/>
        <end position="254"/>
    </location>
</feature>
<feature type="active site" description="Phosphoserine intermediate" evidence="6">
    <location>
        <position position="101"/>
    </location>
</feature>
<dbReference type="InterPro" id="IPR005844">
    <property type="entry name" value="A-D-PHexomutase_a/b/a-I"/>
</dbReference>
<dbReference type="NCBIfam" id="TIGR01455">
    <property type="entry name" value="glmM"/>
    <property type="match status" value="1"/>
</dbReference>
<evidence type="ECO:0000313" key="13">
    <source>
        <dbReference type="EMBL" id="MBW7571324.1"/>
    </source>
</evidence>
<name>A0ABS7DJ54_9FIRM</name>
<evidence type="ECO:0000259" key="10">
    <source>
        <dbReference type="Pfam" id="PF02878"/>
    </source>
</evidence>
<evidence type="ECO:0000313" key="14">
    <source>
        <dbReference type="Proteomes" id="UP000719942"/>
    </source>
</evidence>
<organism evidence="13 14">
    <name type="scientific">Caproiciproducens faecalis</name>
    <dbReference type="NCBI Taxonomy" id="2820301"/>
    <lineage>
        <taxon>Bacteria</taxon>
        <taxon>Bacillati</taxon>
        <taxon>Bacillota</taxon>
        <taxon>Clostridia</taxon>
        <taxon>Eubacteriales</taxon>
        <taxon>Acutalibacteraceae</taxon>
        <taxon>Caproiciproducens</taxon>
    </lineage>
</organism>
<dbReference type="Pfam" id="PF02880">
    <property type="entry name" value="PGM_PMM_III"/>
    <property type="match status" value="1"/>
</dbReference>
<keyword evidence="14" id="KW-1185">Reference proteome</keyword>
<evidence type="ECO:0000256" key="6">
    <source>
        <dbReference type="HAMAP-Rule" id="MF_01554"/>
    </source>
</evidence>
<dbReference type="InterPro" id="IPR036900">
    <property type="entry name" value="A-D-PHexomutase_C_sf"/>
</dbReference>
<dbReference type="InterPro" id="IPR016066">
    <property type="entry name" value="A-D-PHexomutase_CS"/>
</dbReference>
<dbReference type="PRINTS" id="PR00509">
    <property type="entry name" value="PGMPMM"/>
</dbReference>
<dbReference type="CDD" id="cd05802">
    <property type="entry name" value="GlmM"/>
    <property type="match status" value="1"/>
</dbReference>
<keyword evidence="3 6" id="KW-0479">Metal-binding</keyword>
<dbReference type="InterPro" id="IPR005845">
    <property type="entry name" value="A-D-PHexomutase_a/b/a-II"/>
</dbReference>
<dbReference type="Gene3D" id="3.40.120.10">
    <property type="entry name" value="Alpha-D-Glucose-1,6-Bisphosphate, subunit A, domain 3"/>
    <property type="match status" value="3"/>
</dbReference>
<evidence type="ECO:0000256" key="8">
    <source>
        <dbReference type="RuleBase" id="RU004327"/>
    </source>
</evidence>
<dbReference type="Pfam" id="PF02878">
    <property type="entry name" value="PGM_PMM_I"/>
    <property type="match status" value="1"/>
</dbReference>
<dbReference type="RefSeq" id="WP_219938535.1">
    <property type="nucleotide sequence ID" value="NZ_JAGFNZ010000001.1"/>
</dbReference>
<feature type="domain" description="Alpha-D-phosphohexomutase alpha/beta/alpha" evidence="12">
    <location>
        <begin position="258"/>
        <end position="370"/>
    </location>
</feature>
<dbReference type="InterPro" id="IPR050060">
    <property type="entry name" value="Phosphoglucosamine_mutase"/>
</dbReference>
<feature type="binding site" evidence="6">
    <location>
        <position position="241"/>
    </location>
    <ligand>
        <name>Mg(2+)</name>
        <dbReference type="ChEBI" id="CHEBI:18420"/>
    </ligand>
</feature>
<feature type="binding site" evidence="6">
    <location>
        <position position="245"/>
    </location>
    <ligand>
        <name>Mg(2+)</name>
        <dbReference type="ChEBI" id="CHEBI:18420"/>
    </ligand>
</feature>
<evidence type="ECO:0000256" key="1">
    <source>
        <dbReference type="ARBA" id="ARBA00010231"/>
    </source>
</evidence>
<dbReference type="SUPFAM" id="SSF55957">
    <property type="entry name" value="Phosphoglucomutase, C-terminal domain"/>
    <property type="match status" value="1"/>
</dbReference>
<evidence type="ECO:0000256" key="7">
    <source>
        <dbReference type="RuleBase" id="RU004326"/>
    </source>
</evidence>
<dbReference type="EC" id="5.4.2.10" evidence="6 8"/>
<dbReference type="InterPro" id="IPR005843">
    <property type="entry name" value="A-D-PHexomutase_C"/>
</dbReference>
<dbReference type="PANTHER" id="PTHR42946:SF1">
    <property type="entry name" value="PHOSPHOGLUCOMUTASE (ALPHA-D-GLUCOSE-1,6-BISPHOSPHATE-DEPENDENT)"/>
    <property type="match status" value="1"/>
</dbReference>
<evidence type="ECO:0000259" key="11">
    <source>
        <dbReference type="Pfam" id="PF02879"/>
    </source>
</evidence>
<evidence type="ECO:0000259" key="9">
    <source>
        <dbReference type="Pfam" id="PF00408"/>
    </source>
</evidence>
<dbReference type="InterPro" id="IPR006352">
    <property type="entry name" value="GlmM_bact"/>
</dbReference>
<gene>
    <name evidence="6" type="primary">glmM</name>
    <name evidence="13" type="ORF">J5W02_00720</name>
</gene>
<evidence type="ECO:0000259" key="12">
    <source>
        <dbReference type="Pfam" id="PF02880"/>
    </source>
</evidence>